<evidence type="ECO:0000256" key="1">
    <source>
        <dbReference type="SAM" id="MobiDB-lite"/>
    </source>
</evidence>
<evidence type="ECO:0000313" key="2">
    <source>
        <dbReference type="EMBL" id="MPC40637.1"/>
    </source>
</evidence>
<feature type="region of interest" description="Disordered" evidence="1">
    <location>
        <begin position="1"/>
        <end position="60"/>
    </location>
</feature>
<name>A0A5B7F552_PORTR</name>
<evidence type="ECO:0000313" key="3">
    <source>
        <dbReference type="Proteomes" id="UP000324222"/>
    </source>
</evidence>
<protein>
    <submittedName>
        <fullName evidence="2">Uncharacterized protein</fullName>
    </submittedName>
</protein>
<proteinExistence type="predicted"/>
<sequence>MRFHDNDKSFHDNDTIITHGQVSIKHRNTGKHRTTGSSSSTGKRGEDKGERSSVMLQKGKAIQKAKVTMTCQAKATKDAIHDKIKRKVVIGT</sequence>
<gene>
    <name evidence="2" type="ORF">E2C01_034200</name>
</gene>
<reference evidence="2 3" key="1">
    <citation type="submission" date="2019-05" db="EMBL/GenBank/DDBJ databases">
        <title>Another draft genome of Portunus trituberculatus and its Hox gene families provides insights of decapod evolution.</title>
        <authorList>
            <person name="Jeong J.-H."/>
            <person name="Song I."/>
            <person name="Kim S."/>
            <person name="Choi T."/>
            <person name="Kim D."/>
            <person name="Ryu S."/>
            <person name="Kim W."/>
        </authorList>
    </citation>
    <scope>NUCLEOTIDE SEQUENCE [LARGE SCALE GENOMIC DNA]</scope>
    <source>
        <tissue evidence="2">Muscle</tissue>
    </source>
</reference>
<feature type="compositionally biased region" description="Basic residues" evidence="1">
    <location>
        <begin position="24"/>
        <end position="34"/>
    </location>
</feature>
<dbReference type="EMBL" id="VSRR010004762">
    <property type="protein sequence ID" value="MPC40637.1"/>
    <property type="molecule type" value="Genomic_DNA"/>
</dbReference>
<comment type="caution">
    <text evidence="2">The sequence shown here is derived from an EMBL/GenBank/DDBJ whole genome shotgun (WGS) entry which is preliminary data.</text>
</comment>
<dbReference type="AlphaFoldDB" id="A0A5B7F552"/>
<organism evidence="2 3">
    <name type="scientific">Portunus trituberculatus</name>
    <name type="common">Swimming crab</name>
    <name type="synonym">Neptunus trituberculatus</name>
    <dbReference type="NCBI Taxonomy" id="210409"/>
    <lineage>
        <taxon>Eukaryota</taxon>
        <taxon>Metazoa</taxon>
        <taxon>Ecdysozoa</taxon>
        <taxon>Arthropoda</taxon>
        <taxon>Crustacea</taxon>
        <taxon>Multicrustacea</taxon>
        <taxon>Malacostraca</taxon>
        <taxon>Eumalacostraca</taxon>
        <taxon>Eucarida</taxon>
        <taxon>Decapoda</taxon>
        <taxon>Pleocyemata</taxon>
        <taxon>Brachyura</taxon>
        <taxon>Eubrachyura</taxon>
        <taxon>Portunoidea</taxon>
        <taxon>Portunidae</taxon>
        <taxon>Portuninae</taxon>
        <taxon>Portunus</taxon>
    </lineage>
</organism>
<feature type="compositionally biased region" description="Basic and acidic residues" evidence="1">
    <location>
        <begin position="1"/>
        <end position="14"/>
    </location>
</feature>
<dbReference type="Proteomes" id="UP000324222">
    <property type="component" value="Unassembled WGS sequence"/>
</dbReference>
<accession>A0A5B7F552</accession>
<keyword evidence="3" id="KW-1185">Reference proteome</keyword>